<dbReference type="Proteomes" id="UP000887159">
    <property type="component" value="Unassembled WGS sequence"/>
</dbReference>
<reference evidence="1" key="1">
    <citation type="submission" date="2020-08" db="EMBL/GenBank/DDBJ databases">
        <title>Multicomponent nature underlies the extraordinary mechanical properties of spider dragline silk.</title>
        <authorList>
            <person name="Kono N."/>
            <person name="Nakamura H."/>
            <person name="Mori M."/>
            <person name="Yoshida Y."/>
            <person name="Ohtoshi R."/>
            <person name="Malay A.D."/>
            <person name="Moran D.A.P."/>
            <person name="Tomita M."/>
            <person name="Numata K."/>
            <person name="Arakawa K."/>
        </authorList>
    </citation>
    <scope>NUCLEOTIDE SEQUENCE</scope>
</reference>
<evidence type="ECO:0000313" key="1">
    <source>
        <dbReference type="EMBL" id="GFY13041.1"/>
    </source>
</evidence>
<name>A0A8X6SRB8_TRICX</name>
<dbReference type="AlphaFoldDB" id="A0A8X6SRB8"/>
<dbReference type="EMBL" id="BMAU01021319">
    <property type="protein sequence ID" value="GFY13041.1"/>
    <property type="molecule type" value="Genomic_DNA"/>
</dbReference>
<protein>
    <submittedName>
        <fullName evidence="1">Tigger transposable element-derived protein 1</fullName>
    </submittedName>
</protein>
<gene>
    <name evidence="1" type="primary">TIGD1</name>
    <name evidence="1" type="ORF">TNCV_666041</name>
</gene>
<accession>A0A8X6SRB8</accession>
<organism evidence="1 2">
    <name type="scientific">Trichonephila clavipes</name>
    <name type="common">Golden silk orbweaver</name>
    <name type="synonym">Nephila clavipes</name>
    <dbReference type="NCBI Taxonomy" id="2585209"/>
    <lineage>
        <taxon>Eukaryota</taxon>
        <taxon>Metazoa</taxon>
        <taxon>Ecdysozoa</taxon>
        <taxon>Arthropoda</taxon>
        <taxon>Chelicerata</taxon>
        <taxon>Arachnida</taxon>
        <taxon>Araneae</taxon>
        <taxon>Araneomorphae</taxon>
        <taxon>Entelegynae</taxon>
        <taxon>Araneoidea</taxon>
        <taxon>Nephilidae</taxon>
        <taxon>Trichonephila</taxon>
    </lineage>
</organism>
<keyword evidence="2" id="KW-1185">Reference proteome</keyword>
<sequence length="150" mass="17176">MASGKNCSSPLPINKTQAESVQEPVEICNVIEEVELARQINLKVNSDDVQELLDSHNQELTVDELIEMHEQEQDIEELESLSQLEDRIMFGNSAKGLSLIEKGLQILKNTDSNEEHIFSTKQGIKKYYHSNEILREKRKKNPLSRSRLLC</sequence>
<comment type="caution">
    <text evidence="1">The sequence shown here is derived from an EMBL/GenBank/DDBJ whole genome shotgun (WGS) entry which is preliminary data.</text>
</comment>
<proteinExistence type="predicted"/>
<evidence type="ECO:0000313" key="2">
    <source>
        <dbReference type="Proteomes" id="UP000887159"/>
    </source>
</evidence>